<dbReference type="HAMAP" id="MF_01895">
    <property type="entry name" value="RNase_R"/>
    <property type="match status" value="1"/>
</dbReference>
<comment type="catalytic activity">
    <reaction evidence="1 7">
        <text>Exonucleolytic cleavage in the 3'- to 5'-direction to yield nucleoside 5'-phosphates.</text>
        <dbReference type="EC" id="3.1.13.1"/>
    </reaction>
</comment>
<dbReference type="NCBIfam" id="TIGR00358">
    <property type="entry name" value="3_prime_RNase"/>
    <property type="match status" value="1"/>
</dbReference>
<dbReference type="InterPro" id="IPR022966">
    <property type="entry name" value="RNase_II/R_CS"/>
</dbReference>
<dbReference type="GO" id="GO:0006402">
    <property type="term" value="P:mRNA catabolic process"/>
    <property type="evidence" value="ECO:0007669"/>
    <property type="project" value="TreeGrafter"/>
</dbReference>
<evidence type="ECO:0000256" key="4">
    <source>
        <dbReference type="ARBA" id="ARBA00022801"/>
    </source>
</evidence>
<reference evidence="10 11" key="1">
    <citation type="submission" date="2020-05" db="EMBL/GenBank/DDBJ databases">
        <title>Gimesia benthica sp. nov., a novel planctomycete isolated from a deep-sea water sample of the Northwest Indian Ocean.</title>
        <authorList>
            <person name="Wang J."/>
            <person name="Ruan C."/>
            <person name="Song L."/>
            <person name="Zhu Y."/>
            <person name="Li A."/>
            <person name="Zheng X."/>
            <person name="Wang L."/>
            <person name="Lu Z."/>
            <person name="Huang Y."/>
            <person name="Du W."/>
            <person name="Zhou Y."/>
            <person name="Huang L."/>
            <person name="Dai X."/>
        </authorList>
    </citation>
    <scope>NUCLEOTIDE SEQUENCE [LARGE SCALE GENOMIC DNA]</scope>
    <source>
        <strain evidence="10 11">YYQ-30</strain>
    </source>
</reference>
<comment type="caution">
    <text evidence="10">The sequence shown here is derived from an EMBL/GenBank/DDBJ whole genome shotgun (WGS) entry which is preliminary data.</text>
</comment>
<dbReference type="GO" id="GO:0003723">
    <property type="term" value="F:RNA binding"/>
    <property type="evidence" value="ECO:0007669"/>
    <property type="project" value="UniProtKB-UniRule"/>
</dbReference>
<evidence type="ECO:0000256" key="7">
    <source>
        <dbReference type="HAMAP-Rule" id="MF_01895"/>
    </source>
</evidence>
<keyword evidence="2 7" id="KW-0963">Cytoplasm</keyword>
<dbReference type="InterPro" id="IPR012340">
    <property type="entry name" value="NA-bd_OB-fold"/>
</dbReference>
<proteinExistence type="inferred from homology"/>
<dbReference type="GO" id="GO:0008859">
    <property type="term" value="F:exoribonuclease II activity"/>
    <property type="evidence" value="ECO:0007669"/>
    <property type="project" value="UniProtKB-UniRule"/>
</dbReference>
<sequence>MSTLPDKNQILEWIREHPGETSKRDVARAFGIKGADRIELKRILRELEAEGEIRKAGNHIQHPEGLPPVSVLRVTGPDRAGDLWAEPAQWEEPGDPPRILLRLRSHEPALGEGDRILARLSPQEDEGAAYTGRLIRRIGQGPRKVIGIFRETEEGGRILSIERKQGHEWIVPRGERHGARDGELVEAEQSGPRDRLGMPRARVVRRLGDPTAPRAVSLIAIHAHGIPDEFPEETLTEAEAQAARPVGPGSRTDLRHLPLITIDPADARDHDDAVCALPDPENEGGHLVWVAIADVAHYVRPGSALDREARNRGNSTYFPDRVVPMLPETLSGDLCSLHEGVDRACIAVEMRLDADGRRIGHRFVRGLMRSPAALTYEQVQRAVDGTPDEATEPLVEPVLKPLWAAYQAAAEARERRAPLHLDLPERKIVLDPEGTVLSVAFRDRLEAHKLIEEFMILANVCAAETLEKKRTPLLYRVHEEPDAEKLDSLRDVAEASGLTLAKGQVLTTRSLNKLLDAAAGREVAELINMSVLRSMQQAYYAPQNFGHFGLALRAYAHFTSPIRRYADLVVHRALVSAHGWGEDGLSPQEIEILEATAEWISGTERRSMQAERETTDRYLAAYLADRVGGEFAGRISGVARFGVFVTLDETGADGLVPIGSLGGEYFHYDRDAQTLMGDRSGREIALGQRVTVRLAEAEAVTGGLLFEVLEIEGKALPQGESRRPSRGTPKRKLARDKAKRAKIARKIRRGGRTRD</sequence>
<dbReference type="Proteomes" id="UP000572377">
    <property type="component" value="Unassembled WGS sequence"/>
</dbReference>
<dbReference type="InterPro" id="IPR001900">
    <property type="entry name" value="RNase_II/R"/>
</dbReference>
<dbReference type="SMART" id="SM00955">
    <property type="entry name" value="RNB"/>
    <property type="match status" value="1"/>
</dbReference>
<gene>
    <name evidence="7 10" type="primary">rnr</name>
    <name evidence="10" type="ORF">HMH01_04610</name>
</gene>
<feature type="domain" description="S1 motif" evidence="9">
    <location>
        <begin position="628"/>
        <end position="709"/>
    </location>
</feature>
<dbReference type="GO" id="GO:0005829">
    <property type="term" value="C:cytosol"/>
    <property type="evidence" value="ECO:0007669"/>
    <property type="project" value="TreeGrafter"/>
</dbReference>
<accession>A0A849L0C1</accession>
<feature type="compositionally biased region" description="Basic residues" evidence="8">
    <location>
        <begin position="724"/>
        <end position="755"/>
    </location>
</feature>
<protein>
    <recommendedName>
        <fullName evidence="7">Ribonuclease R</fullName>
        <shortName evidence="7">RNase R</shortName>
        <ecNumber evidence="7">3.1.13.1</ecNumber>
    </recommendedName>
</protein>
<dbReference type="InterPro" id="IPR011805">
    <property type="entry name" value="RNase_R"/>
</dbReference>
<evidence type="ECO:0000256" key="6">
    <source>
        <dbReference type="ARBA" id="ARBA00022884"/>
    </source>
</evidence>
<dbReference type="Pfam" id="PF00575">
    <property type="entry name" value="S1"/>
    <property type="match status" value="1"/>
</dbReference>
<keyword evidence="5 7" id="KW-0269">Exonuclease</keyword>
<keyword evidence="11" id="KW-1185">Reference proteome</keyword>
<dbReference type="InterPro" id="IPR050180">
    <property type="entry name" value="RNR_Ribonuclease"/>
</dbReference>
<feature type="region of interest" description="Disordered" evidence="8">
    <location>
        <begin position="717"/>
        <end position="755"/>
    </location>
</feature>
<dbReference type="Gene3D" id="2.40.50.140">
    <property type="entry name" value="Nucleic acid-binding proteins"/>
    <property type="match status" value="1"/>
</dbReference>
<evidence type="ECO:0000313" key="11">
    <source>
        <dbReference type="Proteomes" id="UP000572377"/>
    </source>
</evidence>
<evidence type="ECO:0000256" key="3">
    <source>
        <dbReference type="ARBA" id="ARBA00022722"/>
    </source>
</evidence>
<dbReference type="PROSITE" id="PS01175">
    <property type="entry name" value="RIBONUCLEASE_II"/>
    <property type="match status" value="1"/>
</dbReference>
<dbReference type="Pfam" id="PF17876">
    <property type="entry name" value="CSD2"/>
    <property type="match status" value="1"/>
</dbReference>
<keyword evidence="6 7" id="KW-0694">RNA-binding</keyword>
<comment type="function">
    <text evidence="7">3'-5' exoribonuclease that releases 5'-nucleoside monophosphates and is involved in maturation of structured RNAs.</text>
</comment>
<dbReference type="SMART" id="SM00316">
    <property type="entry name" value="S1"/>
    <property type="match status" value="1"/>
</dbReference>
<evidence type="ECO:0000256" key="2">
    <source>
        <dbReference type="ARBA" id="ARBA00022490"/>
    </source>
</evidence>
<evidence type="ECO:0000259" key="9">
    <source>
        <dbReference type="PROSITE" id="PS50126"/>
    </source>
</evidence>
<dbReference type="EMBL" id="JABFBC010000001">
    <property type="protein sequence ID" value="NNU79718.1"/>
    <property type="molecule type" value="Genomic_DNA"/>
</dbReference>
<dbReference type="PANTHER" id="PTHR23355:SF9">
    <property type="entry name" value="DIS3-LIKE EXONUCLEASE 2"/>
    <property type="match status" value="1"/>
</dbReference>
<organism evidence="10 11">
    <name type="scientific">Halovulum dunhuangense</name>
    <dbReference type="NCBI Taxonomy" id="1505036"/>
    <lineage>
        <taxon>Bacteria</taxon>
        <taxon>Pseudomonadati</taxon>
        <taxon>Pseudomonadota</taxon>
        <taxon>Alphaproteobacteria</taxon>
        <taxon>Rhodobacterales</taxon>
        <taxon>Paracoccaceae</taxon>
        <taxon>Halovulum</taxon>
    </lineage>
</organism>
<comment type="similarity">
    <text evidence="7">Belongs to the RNR ribonuclease family. RNase R subfamily.</text>
</comment>
<keyword evidence="3 7" id="KW-0540">Nuclease</keyword>
<evidence type="ECO:0000256" key="8">
    <source>
        <dbReference type="SAM" id="MobiDB-lite"/>
    </source>
</evidence>
<dbReference type="EC" id="3.1.13.1" evidence="7"/>
<dbReference type="InterPro" id="IPR040476">
    <property type="entry name" value="CSD2"/>
</dbReference>
<dbReference type="SUPFAM" id="SSF50249">
    <property type="entry name" value="Nucleic acid-binding proteins"/>
    <property type="match status" value="2"/>
</dbReference>
<evidence type="ECO:0000313" key="10">
    <source>
        <dbReference type="EMBL" id="NNU79718.1"/>
    </source>
</evidence>
<dbReference type="RefSeq" id="WP_171322917.1">
    <property type="nucleotide sequence ID" value="NZ_JABFBC010000001.1"/>
</dbReference>
<dbReference type="InterPro" id="IPR004476">
    <property type="entry name" value="RNase_II/RNase_R"/>
</dbReference>
<dbReference type="NCBIfam" id="TIGR02063">
    <property type="entry name" value="RNase_R"/>
    <property type="match status" value="1"/>
</dbReference>
<dbReference type="PROSITE" id="PS50126">
    <property type="entry name" value="S1"/>
    <property type="match status" value="1"/>
</dbReference>
<keyword evidence="4 7" id="KW-0378">Hydrolase</keyword>
<dbReference type="PANTHER" id="PTHR23355">
    <property type="entry name" value="RIBONUCLEASE"/>
    <property type="match status" value="1"/>
</dbReference>
<evidence type="ECO:0000256" key="1">
    <source>
        <dbReference type="ARBA" id="ARBA00001849"/>
    </source>
</evidence>
<dbReference type="CDD" id="cd04471">
    <property type="entry name" value="S1_RNase_R"/>
    <property type="match status" value="1"/>
</dbReference>
<comment type="subcellular location">
    <subcellularLocation>
        <location evidence="7">Cytoplasm</location>
    </subcellularLocation>
</comment>
<dbReference type="Pfam" id="PF00773">
    <property type="entry name" value="RNB"/>
    <property type="match status" value="1"/>
</dbReference>
<name>A0A849L0C1_9RHOB</name>
<dbReference type="InterPro" id="IPR003029">
    <property type="entry name" value="S1_domain"/>
</dbReference>
<dbReference type="AlphaFoldDB" id="A0A849L0C1"/>
<evidence type="ECO:0000256" key="5">
    <source>
        <dbReference type="ARBA" id="ARBA00022839"/>
    </source>
</evidence>